<dbReference type="InterPro" id="IPR025255">
    <property type="entry name" value="DUF4202"/>
</dbReference>
<organism evidence="1 2">
    <name type="scientific">candidate division WS5 bacterium</name>
    <dbReference type="NCBI Taxonomy" id="2093353"/>
    <lineage>
        <taxon>Bacteria</taxon>
        <taxon>candidate division WS5</taxon>
    </lineage>
</organism>
<name>A0A419DEC9_9BACT</name>
<dbReference type="Pfam" id="PF13875">
    <property type="entry name" value="DUF4202"/>
    <property type="match status" value="1"/>
</dbReference>
<dbReference type="Proteomes" id="UP000285655">
    <property type="component" value="Unassembled WGS sequence"/>
</dbReference>
<evidence type="ECO:0000313" key="2">
    <source>
        <dbReference type="Proteomes" id="UP000285655"/>
    </source>
</evidence>
<gene>
    <name evidence="1" type="ORF">C4544_02840</name>
</gene>
<dbReference type="AlphaFoldDB" id="A0A419DEC9"/>
<reference evidence="1 2" key="1">
    <citation type="journal article" date="2017" name="ISME J.">
        <title>Energy and carbon metabolisms in a deep terrestrial subsurface fluid microbial community.</title>
        <authorList>
            <person name="Momper L."/>
            <person name="Jungbluth S.P."/>
            <person name="Lee M.D."/>
            <person name="Amend J.P."/>
        </authorList>
    </citation>
    <scope>NUCLEOTIDE SEQUENCE [LARGE SCALE GENOMIC DNA]</scope>
    <source>
        <strain evidence="1">SURF_29</strain>
    </source>
</reference>
<comment type="caution">
    <text evidence="1">The sequence shown here is derived from an EMBL/GenBank/DDBJ whole genome shotgun (WGS) entry which is preliminary data.</text>
</comment>
<proteinExistence type="predicted"/>
<evidence type="ECO:0000313" key="1">
    <source>
        <dbReference type="EMBL" id="RJO61427.1"/>
    </source>
</evidence>
<dbReference type="Gene3D" id="1.10.3210.10">
    <property type="entry name" value="Hypothetical protein af1432"/>
    <property type="match status" value="1"/>
</dbReference>
<dbReference type="EMBL" id="QZJW01000019">
    <property type="protein sequence ID" value="RJO61427.1"/>
    <property type="molecule type" value="Genomic_DNA"/>
</dbReference>
<accession>A0A419DEC9</accession>
<protein>
    <submittedName>
        <fullName evidence="1">DUF4202 family protein</fullName>
    </submittedName>
</protein>
<dbReference type="SUPFAM" id="SSF109604">
    <property type="entry name" value="HD-domain/PDEase-like"/>
    <property type="match status" value="1"/>
</dbReference>
<sequence>MEEARLEKVKKQVDDILKESPLDFEIIHAQLTLKNLLEIIPDADDAVKIAAYAHDVERGVYKITETYNLKDNSGASIDEFKKQHAIRSAKIISDILEKDGFEKEFIDHVARIVEKHEVGGDEKTNAVMDADSISYFDYNVYEFFKKNGPEKTKNKVRFMSSRVSPRALEIIKNIDYKDDEIREIVQGVINETG</sequence>